<dbReference type="RefSeq" id="WP_369601039.1">
    <property type="nucleotide sequence ID" value="NZ_CP154858.1"/>
</dbReference>
<reference evidence="2" key="1">
    <citation type="submission" date="2024-05" db="EMBL/GenBank/DDBJ databases">
        <title>Genome sequencing of novel strain.</title>
        <authorList>
            <person name="Ganbat D."/>
            <person name="Ganbat S."/>
            <person name="Lee S.-J."/>
        </authorList>
    </citation>
    <scope>NUCLEOTIDE SEQUENCE</scope>
    <source>
        <strain evidence="2">SMD15-11</strain>
    </source>
</reference>
<name>A0AB39UVM0_9GAMM</name>
<gene>
    <name evidence="2" type="ORF">AAIA72_14645</name>
</gene>
<dbReference type="Pfam" id="PF13020">
    <property type="entry name" value="NOV_C"/>
    <property type="match status" value="1"/>
</dbReference>
<dbReference type="AlphaFoldDB" id="A0AB39UVM0"/>
<dbReference type="EMBL" id="CP154858">
    <property type="protein sequence ID" value="XDT72018.1"/>
    <property type="molecule type" value="Genomic_DNA"/>
</dbReference>
<feature type="domain" description="Protein NO VEIN C-terminal" evidence="1">
    <location>
        <begin position="2"/>
        <end position="87"/>
    </location>
</feature>
<organism evidence="2">
    <name type="scientific">Thermohahella caldifontis</name>
    <dbReference type="NCBI Taxonomy" id="3142973"/>
    <lineage>
        <taxon>Bacteria</taxon>
        <taxon>Pseudomonadati</taxon>
        <taxon>Pseudomonadota</taxon>
        <taxon>Gammaproteobacteria</taxon>
        <taxon>Oceanospirillales</taxon>
        <taxon>Hahellaceae</taxon>
        <taxon>Thermohahella</taxon>
    </lineage>
</organism>
<sequence>MIESKAIEFVAKYYQNLGYSVIDRQKDNVGYDLLVENSIEKLHIEVKGTSGPDRRFFLSRNERRKSEEIPEWRLALVSSALSKPRMKIYTASEMERAFSFDAKCWECTENNQDTSL</sequence>
<dbReference type="InterPro" id="IPR024975">
    <property type="entry name" value="NOV_C"/>
</dbReference>
<evidence type="ECO:0000259" key="1">
    <source>
        <dbReference type="Pfam" id="PF13020"/>
    </source>
</evidence>
<evidence type="ECO:0000313" key="2">
    <source>
        <dbReference type="EMBL" id="XDT72018.1"/>
    </source>
</evidence>
<protein>
    <submittedName>
        <fullName evidence="2">DUF3883 domain-containing protein</fullName>
    </submittedName>
</protein>
<accession>A0AB39UVM0</accession>
<dbReference type="KEGG" id="tcd:AAIA72_14645"/>
<proteinExistence type="predicted"/>